<name>A9U6Q6_PHYPA</name>
<dbReference type="AlphaFoldDB" id="A9U6Q6"/>
<dbReference type="EMBL" id="DS546144">
    <property type="protein sequence ID" value="EDQ48646.1"/>
    <property type="molecule type" value="Genomic_DNA"/>
</dbReference>
<organism>
    <name type="scientific">Physcomitrium patens</name>
    <name type="common">Spreading-leaved earth moss</name>
    <name type="synonym">Physcomitrella patens</name>
    <dbReference type="NCBI Taxonomy" id="3218"/>
    <lineage>
        <taxon>Eukaryota</taxon>
        <taxon>Viridiplantae</taxon>
        <taxon>Streptophyta</taxon>
        <taxon>Embryophyta</taxon>
        <taxon>Bryophyta</taxon>
        <taxon>Bryophytina</taxon>
        <taxon>Bryopsida</taxon>
        <taxon>Funariidae</taxon>
        <taxon>Funariales</taxon>
        <taxon>Funariaceae</taxon>
        <taxon>Physcomitrium</taxon>
    </lineage>
</organism>
<gene>
    <name evidence="1" type="ORF">PHYPADRAFT_103444</name>
</gene>
<proteinExistence type="predicted"/>
<reference evidence="1" key="1">
    <citation type="journal article" date="2008" name="Science">
        <title>The Physcomitrella genome reveals evolutionary insights into the conquest of land by plants.</title>
        <authorList>
            <person name="Rensing S."/>
            <person name="Lang D."/>
            <person name="Zimmer A."/>
            <person name="Terry A."/>
            <person name="Salamov A."/>
            <person name="Shapiro H."/>
            <person name="Nishiyama T."/>
            <person name="Perroud P.-F."/>
            <person name="Lindquist E."/>
            <person name="Kamisugi Y."/>
            <person name="Tanahashi T."/>
            <person name="Sakakibara K."/>
            <person name="Fujita T."/>
            <person name="Oishi K."/>
            <person name="Shin-I T."/>
            <person name="Kuroki Y."/>
            <person name="Toyoda A."/>
            <person name="Suzuki Y."/>
            <person name="Hashimoto A."/>
            <person name="Yamaguchi K."/>
            <person name="Sugano A."/>
            <person name="Kohara Y."/>
            <person name="Fujiyama A."/>
            <person name="Anterola A."/>
            <person name="Aoki S."/>
            <person name="Ashton N."/>
            <person name="Barbazuk W.B."/>
            <person name="Barker E."/>
            <person name="Bennetzen J."/>
            <person name="Bezanilla M."/>
            <person name="Blankenship R."/>
            <person name="Cho S.H."/>
            <person name="Dutcher S."/>
            <person name="Estelle M."/>
            <person name="Fawcett J.A."/>
            <person name="Gundlach H."/>
            <person name="Hanada K."/>
            <person name="Heyl A."/>
            <person name="Hicks K.A."/>
            <person name="Hugh J."/>
            <person name="Lohr M."/>
            <person name="Mayer K."/>
            <person name="Melkozernov A."/>
            <person name="Murata T."/>
            <person name="Nelson D."/>
            <person name="Pils B."/>
            <person name="Prigge M."/>
            <person name="Reiss B."/>
            <person name="Renner T."/>
            <person name="Rombauts S."/>
            <person name="Rushton P."/>
            <person name="Sanderfoot A."/>
            <person name="Schween G."/>
            <person name="Shiu S.-H."/>
            <person name="Stueber K."/>
            <person name="Theodoulou F.L."/>
            <person name="Tu H."/>
            <person name="Van de Peer Y."/>
            <person name="Verrier P.J."/>
            <person name="Waters E."/>
            <person name="Wood A."/>
            <person name="Yang L."/>
            <person name="Cove D."/>
            <person name="Cuming A."/>
            <person name="Hasebe M."/>
            <person name="Lucas S."/>
            <person name="Mishler D.B."/>
            <person name="Reski R."/>
            <person name="Grigoriev I."/>
            <person name="Quatrano R.S."/>
            <person name="Boore J.L."/>
        </authorList>
    </citation>
    <scope>NUCLEOTIDE SEQUENCE [LARGE SCALE GENOMIC DNA]</scope>
</reference>
<accession>A9U6Q6</accession>
<evidence type="ECO:0000313" key="1">
    <source>
        <dbReference type="EMBL" id="EDQ48646.1"/>
    </source>
</evidence>
<feature type="non-terminal residue" evidence="1">
    <location>
        <position position="1"/>
    </location>
</feature>
<sequence>FRKLSLYPAELRARIGFTIPWLTASLQLEASIRHGHQVGRAQRLLADRNRIVDPSPGPECRVEHVQPVIGSQQAMRIEAVHHPGVRGELLLAFLFHPHSSILPLSFLSAFPSSEPARPVLCLYFYEDGTRFRT</sequence>
<protein>
    <submittedName>
        <fullName evidence="1">Predicted protein</fullName>
    </submittedName>
</protein>